<protein>
    <submittedName>
        <fullName evidence="2">Uncharacterized protein</fullName>
    </submittedName>
</protein>
<keyword evidence="1" id="KW-0812">Transmembrane</keyword>
<feature type="non-terminal residue" evidence="2">
    <location>
        <position position="1"/>
    </location>
</feature>
<dbReference type="Proteomes" id="UP000664277">
    <property type="component" value="Unassembled WGS sequence"/>
</dbReference>
<organism evidence="2 3">
    <name type="scientific">Candidatus Obscuribacter phosphatis</name>
    <dbReference type="NCBI Taxonomy" id="1906157"/>
    <lineage>
        <taxon>Bacteria</taxon>
        <taxon>Bacillati</taxon>
        <taxon>Candidatus Melainabacteria</taxon>
        <taxon>Candidatus Obscuribacterales</taxon>
        <taxon>Candidatus Obscuribacteraceae</taxon>
        <taxon>Candidatus Obscuribacter</taxon>
    </lineage>
</organism>
<sequence length="152" mass="17728">KYCWTPLYLSNDKRLFYSVEGFFLSIALLAILIGLRPFLTPSSLQLSHYGIKYRGPYWPQRKSVNWNQITKVYLSPELIIVLYHPNLKKKRLWPLIIPSIYLADRDRISQVFMRYSPIKAVNLSSPAPISRIVMVLAFLGAVIWLLEMLITQ</sequence>
<keyword evidence="1" id="KW-0472">Membrane</keyword>
<comment type="caution">
    <text evidence="2">The sequence shown here is derived from an EMBL/GenBank/DDBJ whole genome shotgun (WGS) entry which is preliminary data.</text>
</comment>
<evidence type="ECO:0000256" key="1">
    <source>
        <dbReference type="SAM" id="Phobius"/>
    </source>
</evidence>
<reference evidence="2" key="1">
    <citation type="submission" date="2021-02" db="EMBL/GenBank/DDBJ databases">
        <title>Genome-Resolved Metagenomics of a Microbial Community Performing Photosynthetic Biological Nutrient Removal.</title>
        <authorList>
            <person name="Mcdaniel E.A."/>
        </authorList>
    </citation>
    <scope>NUCLEOTIDE SEQUENCE</scope>
    <source>
        <strain evidence="2">UWPOB_OBS1</strain>
    </source>
</reference>
<dbReference type="AlphaFoldDB" id="A0A8J7PI98"/>
<gene>
    <name evidence="2" type="ORF">J0M35_19010</name>
</gene>
<name>A0A8J7PI98_9BACT</name>
<accession>A0A8J7PI98</accession>
<evidence type="ECO:0000313" key="2">
    <source>
        <dbReference type="EMBL" id="MBN8662468.1"/>
    </source>
</evidence>
<proteinExistence type="predicted"/>
<evidence type="ECO:0000313" key="3">
    <source>
        <dbReference type="Proteomes" id="UP000664277"/>
    </source>
</evidence>
<feature type="transmembrane region" description="Helical" evidence="1">
    <location>
        <begin position="132"/>
        <end position="150"/>
    </location>
</feature>
<keyword evidence="1" id="KW-1133">Transmembrane helix</keyword>
<dbReference type="EMBL" id="JAFLCK010000039">
    <property type="protein sequence ID" value="MBN8662468.1"/>
    <property type="molecule type" value="Genomic_DNA"/>
</dbReference>
<feature type="transmembrane region" description="Helical" evidence="1">
    <location>
        <begin position="15"/>
        <end position="35"/>
    </location>
</feature>